<dbReference type="CDD" id="cd14265">
    <property type="entry name" value="UDPK_IM_like"/>
    <property type="match status" value="1"/>
</dbReference>
<dbReference type="InterPro" id="IPR033717">
    <property type="entry name" value="UDPK"/>
</dbReference>
<dbReference type="Gene3D" id="1.20.144.10">
    <property type="entry name" value="Phosphatidic acid phosphatase type 2/haloperoxidase"/>
    <property type="match status" value="1"/>
</dbReference>
<feature type="binding site" evidence="17">
    <location>
        <position position="34"/>
    </location>
    <ligand>
        <name>ATP</name>
        <dbReference type="ChEBI" id="CHEBI:30616"/>
    </ligand>
</feature>
<keyword evidence="6 19" id="KW-0812">Transmembrane</keyword>
<name>A0A136Q0G7_9FIRM</name>
<evidence type="ECO:0000256" key="3">
    <source>
        <dbReference type="ARBA" id="ARBA00022475"/>
    </source>
</evidence>
<dbReference type="Pfam" id="PF01569">
    <property type="entry name" value="PAP2"/>
    <property type="match status" value="1"/>
</dbReference>
<dbReference type="EMBL" id="LSZW01000065">
    <property type="protein sequence ID" value="KXK64182.1"/>
    <property type="molecule type" value="Genomic_DNA"/>
</dbReference>
<evidence type="ECO:0000256" key="19">
    <source>
        <dbReference type="SAM" id="Phobius"/>
    </source>
</evidence>
<evidence type="ECO:0000256" key="5">
    <source>
        <dbReference type="ARBA" id="ARBA00022679"/>
    </source>
</evidence>
<evidence type="ECO:0000256" key="16">
    <source>
        <dbReference type="PIRSR" id="PIRSR600829-2"/>
    </source>
</evidence>
<comment type="cofactor">
    <cofactor evidence="18">
        <name>Mg(2+)</name>
        <dbReference type="ChEBI" id="CHEBI:18420"/>
    </cofactor>
    <text evidence="18">Mn(2+), Zn(2+), Cd(2+) and Co(2+) support activity to lesser extents.</text>
</comment>
<comment type="subcellular location">
    <subcellularLocation>
        <location evidence="1">Cell membrane</location>
        <topology evidence="1">Multi-pass membrane protein</topology>
    </subcellularLocation>
</comment>
<keyword evidence="3" id="KW-1003">Cell membrane</keyword>
<dbReference type="InterPro" id="IPR036945">
    <property type="entry name" value="DAGK_sf"/>
</dbReference>
<reference evidence="21 22" key="1">
    <citation type="submission" date="2016-02" db="EMBL/GenBank/DDBJ databases">
        <authorList>
            <person name="Wen L."/>
            <person name="He K."/>
            <person name="Yang H."/>
        </authorList>
    </citation>
    <scope>NUCLEOTIDE SEQUENCE [LARGE SCALE GENOMIC DNA]</scope>
    <source>
        <strain evidence="21 22">DSM 22607</strain>
    </source>
</reference>
<dbReference type="AlphaFoldDB" id="A0A136Q0G7"/>
<dbReference type="GO" id="GO:0046872">
    <property type="term" value="F:metal ion binding"/>
    <property type="evidence" value="ECO:0007669"/>
    <property type="project" value="UniProtKB-KW"/>
</dbReference>
<gene>
    <name evidence="21" type="ORF">HMPREF3293_02826</name>
</gene>
<feature type="binding site" evidence="16">
    <location>
        <position position="75"/>
    </location>
    <ligand>
        <name>substrate</name>
    </ligand>
</feature>
<dbReference type="GO" id="GO:0008654">
    <property type="term" value="P:phospholipid biosynthetic process"/>
    <property type="evidence" value="ECO:0007669"/>
    <property type="project" value="UniProtKB-KW"/>
</dbReference>
<dbReference type="Proteomes" id="UP000070366">
    <property type="component" value="Unassembled WGS sequence"/>
</dbReference>
<evidence type="ECO:0000256" key="1">
    <source>
        <dbReference type="ARBA" id="ARBA00004651"/>
    </source>
</evidence>
<keyword evidence="9 17" id="KW-0067">ATP-binding</keyword>
<dbReference type="PANTHER" id="PTHR34299">
    <property type="entry name" value="DIACYLGLYCEROL KINASE"/>
    <property type="match status" value="1"/>
</dbReference>
<dbReference type="Gene3D" id="1.10.287.3610">
    <property type="match status" value="1"/>
</dbReference>
<evidence type="ECO:0000256" key="14">
    <source>
        <dbReference type="ARBA" id="ARBA00023264"/>
    </source>
</evidence>
<dbReference type="SUPFAM" id="SSF48317">
    <property type="entry name" value="Acid phosphatase/Vanadium-dependent haloperoxidase"/>
    <property type="match status" value="1"/>
</dbReference>
<evidence type="ECO:0000256" key="18">
    <source>
        <dbReference type="PIRSR" id="PIRSR600829-4"/>
    </source>
</evidence>
<dbReference type="InterPro" id="IPR036938">
    <property type="entry name" value="PAP2/HPO_sf"/>
</dbReference>
<keyword evidence="13" id="KW-0594">Phospholipid biosynthesis</keyword>
<dbReference type="GO" id="GO:0016301">
    <property type="term" value="F:kinase activity"/>
    <property type="evidence" value="ECO:0007669"/>
    <property type="project" value="UniProtKB-KW"/>
</dbReference>
<feature type="transmembrane region" description="Helical" evidence="19">
    <location>
        <begin position="39"/>
        <end position="56"/>
    </location>
</feature>
<dbReference type="PATRIC" id="fig|626937.4.peg.2786"/>
<evidence type="ECO:0000256" key="2">
    <source>
        <dbReference type="ARBA" id="ARBA00005967"/>
    </source>
</evidence>
<evidence type="ECO:0000256" key="8">
    <source>
        <dbReference type="ARBA" id="ARBA00022777"/>
    </source>
</evidence>
<evidence type="ECO:0000256" key="15">
    <source>
        <dbReference type="PIRSR" id="PIRSR600829-1"/>
    </source>
</evidence>
<evidence type="ECO:0000313" key="21">
    <source>
        <dbReference type="EMBL" id="KXK64182.1"/>
    </source>
</evidence>
<evidence type="ECO:0000256" key="13">
    <source>
        <dbReference type="ARBA" id="ARBA00023209"/>
    </source>
</evidence>
<keyword evidence="8" id="KW-0418">Kinase</keyword>
<keyword evidence="10 19" id="KW-1133">Transmembrane helix</keyword>
<keyword evidence="12 19" id="KW-0472">Membrane</keyword>
<feature type="domain" description="Phosphatidic acid phosphatase type 2/haloperoxidase" evidence="20">
    <location>
        <begin position="140"/>
        <end position="241"/>
    </location>
</feature>
<keyword evidence="5" id="KW-0808">Transferase</keyword>
<dbReference type="PANTHER" id="PTHR34299:SF1">
    <property type="entry name" value="DIACYLGLYCEROL KINASE"/>
    <property type="match status" value="1"/>
</dbReference>
<feature type="transmembrane region" description="Helical" evidence="19">
    <location>
        <begin position="143"/>
        <end position="160"/>
    </location>
</feature>
<evidence type="ECO:0000256" key="11">
    <source>
        <dbReference type="ARBA" id="ARBA00023098"/>
    </source>
</evidence>
<evidence type="ECO:0000256" key="7">
    <source>
        <dbReference type="ARBA" id="ARBA00022741"/>
    </source>
</evidence>
<dbReference type="InterPro" id="IPR000829">
    <property type="entry name" value="DAGK"/>
</dbReference>
<keyword evidence="22" id="KW-1185">Reference proteome</keyword>
<feature type="binding site" evidence="17">
    <location>
        <position position="82"/>
    </location>
    <ligand>
        <name>ATP</name>
        <dbReference type="ChEBI" id="CHEBI:30616"/>
    </ligand>
</feature>
<feature type="transmembrane region" description="Helical" evidence="19">
    <location>
        <begin position="223"/>
        <end position="248"/>
    </location>
</feature>
<feature type="transmembrane region" description="Helical" evidence="19">
    <location>
        <begin position="62"/>
        <end position="81"/>
    </location>
</feature>
<feature type="binding site" evidence="17">
    <location>
        <begin position="101"/>
        <end position="102"/>
    </location>
    <ligand>
        <name>ATP</name>
        <dbReference type="ChEBI" id="CHEBI:30616"/>
    </ligand>
</feature>
<dbReference type="KEGG" id="cmiu:B1H56_02830"/>
<dbReference type="STRING" id="626937.HMPREF3293_02826"/>
<evidence type="ECO:0000256" key="17">
    <source>
        <dbReference type="PIRSR" id="PIRSR600829-3"/>
    </source>
</evidence>
<dbReference type="InterPro" id="IPR000326">
    <property type="entry name" value="PAP2/HPO"/>
</dbReference>
<keyword evidence="18" id="KW-0460">Magnesium</keyword>
<comment type="similarity">
    <text evidence="2">Belongs to the bacterial diacylglycerol kinase family.</text>
</comment>
<organism evidence="21 22">
    <name type="scientific">Christensenella minuta</name>
    <dbReference type="NCBI Taxonomy" id="626937"/>
    <lineage>
        <taxon>Bacteria</taxon>
        <taxon>Bacillati</taxon>
        <taxon>Bacillota</taxon>
        <taxon>Clostridia</taxon>
        <taxon>Christensenellales</taxon>
        <taxon>Christensenellaceae</taxon>
        <taxon>Christensenella</taxon>
    </lineage>
</organism>
<evidence type="ECO:0000256" key="12">
    <source>
        <dbReference type="ARBA" id="ARBA00023136"/>
    </source>
</evidence>
<feature type="binding site" evidence="18">
    <location>
        <position position="34"/>
    </location>
    <ligand>
        <name>a divalent metal cation</name>
        <dbReference type="ChEBI" id="CHEBI:60240"/>
    </ligand>
</feature>
<feature type="active site" description="Proton acceptor" evidence="15">
    <location>
        <position position="75"/>
    </location>
</feature>
<evidence type="ECO:0000256" key="6">
    <source>
        <dbReference type="ARBA" id="ARBA00022692"/>
    </source>
</evidence>
<feature type="transmembrane region" description="Helical" evidence="19">
    <location>
        <begin position="181"/>
        <end position="211"/>
    </location>
</feature>
<evidence type="ECO:0000259" key="20">
    <source>
        <dbReference type="SMART" id="SM00014"/>
    </source>
</evidence>
<dbReference type="OrthoDB" id="9789934at2"/>
<dbReference type="GO" id="GO:0005524">
    <property type="term" value="F:ATP binding"/>
    <property type="evidence" value="ECO:0007669"/>
    <property type="project" value="UniProtKB-KW"/>
</dbReference>
<comment type="caution">
    <text evidence="21">The sequence shown here is derived from an EMBL/GenBank/DDBJ whole genome shotgun (WGS) entry which is preliminary data.</text>
</comment>
<dbReference type="RefSeq" id="WP_066521351.1">
    <property type="nucleotide sequence ID" value="NZ_CABMOF010000005.1"/>
</dbReference>
<protein>
    <submittedName>
        <fullName evidence="21">PAP2 family protein</fullName>
    </submittedName>
</protein>
<feature type="transmembrane region" description="Helical" evidence="19">
    <location>
        <begin position="102"/>
        <end position="123"/>
    </location>
</feature>
<accession>A0A136Q0G7</accession>
<keyword evidence="7 17" id="KW-0547">Nucleotide-binding</keyword>
<dbReference type="Pfam" id="PF01219">
    <property type="entry name" value="DAGK_prokar"/>
    <property type="match status" value="1"/>
</dbReference>
<dbReference type="SMART" id="SM00014">
    <property type="entry name" value="acidPPc"/>
    <property type="match status" value="1"/>
</dbReference>
<evidence type="ECO:0000256" key="9">
    <source>
        <dbReference type="ARBA" id="ARBA00022840"/>
    </source>
</evidence>
<evidence type="ECO:0000256" key="4">
    <source>
        <dbReference type="ARBA" id="ARBA00022516"/>
    </source>
</evidence>
<sequence>MESNESGKKYRPKKSLMNSFNHAINGFLQSFKMERNMKIHVALAVVVTITALLTQVTRFEMIALVLVIAFVFFAELFNTAIEAVVDIASKGEYNELARIAKDVAAGGVFVAAMSALVVGYLVFFRKLYTISYASVSYINNLPAYITFAALMLVFVAVIVMKSRFMKKGGNYIQGGMPSGHTAFAFALFTAIAFVSADPVASTFAAVLALIVAESRMETKVHTFAEVLVGALMGVVITVLVFEVGELIIR</sequence>
<feature type="binding site" evidence="18">
    <location>
        <position position="82"/>
    </location>
    <ligand>
        <name>a divalent metal cation</name>
        <dbReference type="ChEBI" id="CHEBI:60240"/>
    </ligand>
</feature>
<keyword evidence="4" id="KW-0444">Lipid biosynthesis</keyword>
<proteinExistence type="inferred from homology"/>
<evidence type="ECO:0000313" key="22">
    <source>
        <dbReference type="Proteomes" id="UP000070366"/>
    </source>
</evidence>
<keyword evidence="14" id="KW-1208">Phospholipid metabolism</keyword>
<evidence type="ECO:0000256" key="10">
    <source>
        <dbReference type="ARBA" id="ARBA00022989"/>
    </source>
</evidence>
<keyword evidence="18" id="KW-0479">Metal-binding</keyword>
<dbReference type="GO" id="GO:0005886">
    <property type="term" value="C:plasma membrane"/>
    <property type="evidence" value="ECO:0007669"/>
    <property type="project" value="UniProtKB-SubCell"/>
</dbReference>
<keyword evidence="11" id="KW-0443">Lipid metabolism</keyword>